<accession>A0ABQ4ERT4</accession>
<dbReference type="Gene3D" id="2.40.100.10">
    <property type="entry name" value="Cyclophilin-like"/>
    <property type="match status" value="1"/>
</dbReference>
<comment type="function">
    <text evidence="1">PPIases accelerate the folding of proteins. It catalyzes the cis-trans isomerization of proline imidic peptide bonds in oligopeptides.</text>
</comment>
<feature type="region of interest" description="Disordered" evidence="2">
    <location>
        <begin position="1"/>
        <end position="31"/>
    </location>
</feature>
<dbReference type="PROSITE" id="PS50072">
    <property type="entry name" value="CSA_PPIASE_2"/>
    <property type="match status" value="1"/>
</dbReference>
<keyword evidence="3" id="KW-0472">Membrane</keyword>
<organism evidence="5 6">
    <name type="scientific">Plantactinospora mayteni</name>
    <dbReference type="NCBI Taxonomy" id="566021"/>
    <lineage>
        <taxon>Bacteria</taxon>
        <taxon>Bacillati</taxon>
        <taxon>Actinomycetota</taxon>
        <taxon>Actinomycetes</taxon>
        <taxon>Micromonosporales</taxon>
        <taxon>Micromonosporaceae</taxon>
        <taxon>Plantactinospora</taxon>
    </lineage>
</organism>
<keyword evidence="6" id="KW-1185">Reference proteome</keyword>
<gene>
    <name evidence="5" type="primary">ppiB_1</name>
    <name evidence="5" type="ORF">Pma05_39480</name>
</gene>
<comment type="caution">
    <text evidence="5">The sequence shown here is derived from an EMBL/GenBank/DDBJ whole genome shotgun (WGS) entry which is preliminary data.</text>
</comment>
<dbReference type="EMBL" id="BONX01000026">
    <property type="protein sequence ID" value="GIG97375.1"/>
    <property type="molecule type" value="Genomic_DNA"/>
</dbReference>
<feature type="compositionally biased region" description="Pro residues" evidence="2">
    <location>
        <begin position="1"/>
        <end position="24"/>
    </location>
</feature>
<feature type="region of interest" description="Disordered" evidence="2">
    <location>
        <begin position="72"/>
        <end position="109"/>
    </location>
</feature>
<dbReference type="PANTHER" id="PTHR45625">
    <property type="entry name" value="PEPTIDYL-PROLYL CIS-TRANS ISOMERASE-RELATED"/>
    <property type="match status" value="1"/>
</dbReference>
<evidence type="ECO:0000313" key="5">
    <source>
        <dbReference type="EMBL" id="GIG97375.1"/>
    </source>
</evidence>
<dbReference type="PANTHER" id="PTHR45625:SF3">
    <property type="entry name" value="PEPTIDYL-PROLYL CIS-TRANS ISOMERASE B-RELATED"/>
    <property type="match status" value="1"/>
</dbReference>
<dbReference type="Proteomes" id="UP000621500">
    <property type="component" value="Unassembled WGS sequence"/>
</dbReference>
<evidence type="ECO:0000313" key="6">
    <source>
        <dbReference type="Proteomes" id="UP000621500"/>
    </source>
</evidence>
<keyword evidence="5" id="KW-0413">Isomerase</keyword>
<dbReference type="GO" id="GO:0016853">
    <property type="term" value="F:isomerase activity"/>
    <property type="evidence" value="ECO:0007669"/>
    <property type="project" value="UniProtKB-KW"/>
</dbReference>
<dbReference type="InterPro" id="IPR044666">
    <property type="entry name" value="Cyclophilin_A-like"/>
</dbReference>
<evidence type="ECO:0000259" key="4">
    <source>
        <dbReference type="PROSITE" id="PS50072"/>
    </source>
</evidence>
<dbReference type="CDD" id="cd00317">
    <property type="entry name" value="cyclophilin"/>
    <property type="match status" value="1"/>
</dbReference>
<evidence type="ECO:0000256" key="2">
    <source>
        <dbReference type="SAM" id="MobiDB-lite"/>
    </source>
</evidence>
<dbReference type="SUPFAM" id="SSF50891">
    <property type="entry name" value="Cyclophilin-like"/>
    <property type="match status" value="1"/>
</dbReference>
<feature type="domain" description="PPIase cyclophilin-type" evidence="4">
    <location>
        <begin position="131"/>
        <end position="283"/>
    </location>
</feature>
<proteinExistence type="predicted"/>
<dbReference type="InterPro" id="IPR029000">
    <property type="entry name" value="Cyclophilin-like_dom_sf"/>
</dbReference>
<feature type="transmembrane region" description="Helical" evidence="3">
    <location>
        <begin position="38"/>
        <end position="65"/>
    </location>
</feature>
<dbReference type="InterPro" id="IPR002130">
    <property type="entry name" value="Cyclophilin-type_PPIase_dom"/>
</dbReference>
<evidence type="ECO:0000256" key="1">
    <source>
        <dbReference type="ARBA" id="ARBA00002388"/>
    </source>
</evidence>
<keyword evidence="3" id="KW-1133">Transmembrane helix</keyword>
<feature type="compositionally biased region" description="Polar residues" evidence="2">
    <location>
        <begin position="88"/>
        <end position="104"/>
    </location>
</feature>
<evidence type="ECO:0000256" key="3">
    <source>
        <dbReference type="SAM" id="Phobius"/>
    </source>
</evidence>
<reference evidence="5 6" key="1">
    <citation type="submission" date="2021-01" db="EMBL/GenBank/DDBJ databases">
        <title>Whole genome shotgun sequence of Plantactinospora mayteni NBRC 109088.</title>
        <authorList>
            <person name="Komaki H."/>
            <person name="Tamura T."/>
        </authorList>
    </citation>
    <scope>NUCLEOTIDE SEQUENCE [LARGE SCALE GENOMIC DNA]</scope>
    <source>
        <strain evidence="5 6">NBRC 109088</strain>
    </source>
</reference>
<keyword evidence="3" id="KW-0812">Transmembrane</keyword>
<dbReference type="Pfam" id="PF00160">
    <property type="entry name" value="Pro_isomerase"/>
    <property type="match status" value="1"/>
</dbReference>
<name>A0ABQ4ERT4_9ACTN</name>
<sequence>MSQPHPEPPPHGPVPPGPVPPAPPYQTGAQPARSRRPLMIGLVAAAVAVVLCLGFGCVGLVVYYMRLGNDSGSASSAGTETPPGSEPGSGSRTASARCAGSTTPAHAGTKVVGLPDFDGAPQTGIATMRLSTNLGRISIAMDRARTPCTVASFQHLAERKFFDGSRCHRLVTEGIFVLQCGDPSGTGMGGPDYKFADENLTGARYERGVVAMANTGEPGTNGSQFFIIFQESSSGLQPLYTPFGTVGTGLDVVDRVAAGGHDNSIAAGGGVPKVGITIETVSVN</sequence>
<protein>
    <submittedName>
        <fullName evidence="5">Peptidyl-prolyl cis-trans isomerase</fullName>
    </submittedName>
</protein>